<dbReference type="SUPFAM" id="SSF103473">
    <property type="entry name" value="MFS general substrate transporter"/>
    <property type="match status" value="1"/>
</dbReference>
<feature type="transmembrane region" description="Helical" evidence="1">
    <location>
        <begin position="130"/>
        <end position="149"/>
    </location>
</feature>
<evidence type="ECO:0000313" key="3">
    <source>
        <dbReference type="Proteomes" id="UP000219167"/>
    </source>
</evidence>
<accession>A0A285V2S3</accession>
<proteinExistence type="predicted"/>
<dbReference type="RefSeq" id="WP_245423736.1">
    <property type="nucleotide sequence ID" value="NZ_OBQD01000069.1"/>
</dbReference>
<evidence type="ECO:0008006" key="4">
    <source>
        <dbReference type="Google" id="ProtNLM"/>
    </source>
</evidence>
<feature type="transmembrane region" description="Helical" evidence="1">
    <location>
        <begin position="69"/>
        <end position="90"/>
    </location>
</feature>
<keyword evidence="1" id="KW-1133">Transmembrane helix</keyword>
<reference evidence="2 3" key="1">
    <citation type="submission" date="2017-08" db="EMBL/GenBank/DDBJ databases">
        <authorList>
            <person name="de Groot N.N."/>
        </authorList>
    </citation>
    <scope>NUCLEOTIDE SEQUENCE [LARGE SCALE GENOMIC DNA]</scope>
    <source>
        <strain evidence="2 3">JC85</strain>
    </source>
</reference>
<evidence type="ECO:0000313" key="2">
    <source>
        <dbReference type="EMBL" id="SOC48444.1"/>
    </source>
</evidence>
<keyword evidence="1" id="KW-0812">Transmembrane</keyword>
<dbReference type="Proteomes" id="UP000219167">
    <property type="component" value="Unassembled WGS sequence"/>
</dbReference>
<dbReference type="AlphaFoldDB" id="A0A285V2S3"/>
<evidence type="ECO:0000256" key="1">
    <source>
        <dbReference type="SAM" id="Phobius"/>
    </source>
</evidence>
<protein>
    <recommendedName>
        <fullName evidence="4">MFS transporter</fullName>
    </recommendedName>
</protein>
<gene>
    <name evidence="2" type="ORF">SAMN05892877_1691</name>
</gene>
<keyword evidence="3" id="KW-1185">Reference proteome</keyword>
<keyword evidence="1" id="KW-0472">Membrane</keyword>
<dbReference type="InterPro" id="IPR036259">
    <property type="entry name" value="MFS_trans_sf"/>
</dbReference>
<sequence>MHRQVFLLASAQALFQTASVMVMTVGGLSGSHIASRPELATMPIAAMFLGTAAATFPASMWMTRVGRRAGFVLGALLGVAGGAAGAAGIWTDSLLLLSIGTFLIGTYQAFAQFYRFAAGEVADDAFRSRAISLVLAGGVVAACPTSAPMRQTWLS</sequence>
<name>A0A285V2S3_9HYPH</name>
<feature type="transmembrane region" description="Helical" evidence="1">
    <location>
        <begin position="44"/>
        <end position="62"/>
    </location>
</feature>
<feature type="transmembrane region" description="Helical" evidence="1">
    <location>
        <begin position="96"/>
        <end position="118"/>
    </location>
</feature>
<dbReference type="PANTHER" id="PTHR23534:SF1">
    <property type="entry name" value="MAJOR FACILITATOR SUPERFAMILY PROTEIN"/>
    <property type="match status" value="1"/>
</dbReference>
<dbReference type="EMBL" id="OBQD01000069">
    <property type="protein sequence ID" value="SOC48444.1"/>
    <property type="molecule type" value="Genomic_DNA"/>
</dbReference>
<dbReference type="Gene3D" id="1.20.1250.20">
    <property type="entry name" value="MFS general substrate transporter like domains"/>
    <property type="match status" value="1"/>
</dbReference>
<organism evidence="2 3">
    <name type="scientific">Rhizobium subbaraonis</name>
    <dbReference type="NCBI Taxonomy" id="908946"/>
    <lineage>
        <taxon>Bacteria</taxon>
        <taxon>Pseudomonadati</taxon>
        <taxon>Pseudomonadota</taxon>
        <taxon>Alphaproteobacteria</taxon>
        <taxon>Hyphomicrobiales</taxon>
        <taxon>Rhizobiaceae</taxon>
        <taxon>Rhizobium/Agrobacterium group</taxon>
        <taxon>Rhizobium</taxon>
    </lineage>
</organism>
<dbReference type="PANTHER" id="PTHR23534">
    <property type="entry name" value="MFS PERMEASE"/>
    <property type="match status" value="1"/>
</dbReference>